<dbReference type="Gene3D" id="2.60.40.10">
    <property type="entry name" value="Immunoglobulins"/>
    <property type="match status" value="1"/>
</dbReference>
<dbReference type="EMBL" id="JAPDOG010000010">
    <property type="protein sequence ID" value="MCW3782333.1"/>
    <property type="molecule type" value="Genomic_DNA"/>
</dbReference>
<feature type="transmembrane region" description="Helical" evidence="1">
    <location>
        <begin position="124"/>
        <end position="143"/>
    </location>
</feature>
<dbReference type="PANTHER" id="PTHR43471">
    <property type="entry name" value="ABC TRANSPORTER PERMEASE"/>
    <property type="match status" value="1"/>
</dbReference>
<gene>
    <name evidence="2" type="ORF">OM960_12135</name>
</gene>
<feature type="transmembrane region" description="Helical" evidence="1">
    <location>
        <begin position="41"/>
        <end position="61"/>
    </location>
</feature>
<protein>
    <submittedName>
        <fullName evidence="2">ABC transporter permease subunit</fullName>
    </submittedName>
</protein>
<evidence type="ECO:0000313" key="3">
    <source>
        <dbReference type="Proteomes" id="UP001207582"/>
    </source>
</evidence>
<accession>A0ABT3J3T7</accession>
<evidence type="ECO:0000256" key="1">
    <source>
        <dbReference type="SAM" id="Phobius"/>
    </source>
</evidence>
<proteinExistence type="predicted"/>
<name>A0ABT3J3T7_9RHOB</name>
<keyword evidence="1" id="KW-0472">Membrane</keyword>
<dbReference type="InterPro" id="IPR013783">
    <property type="entry name" value="Ig-like_fold"/>
</dbReference>
<feature type="transmembrane region" description="Helical" evidence="1">
    <location>
        <begin position="155"/>
        <end position="180"/>
    </location>
</feature>
<dbReference type="RefSeq" id="WP_264772122.1">
    <property type="nucleotide sequence ID" value="NZ_JAPDOG010000010.1"/>
</dbReference>
<evidence type="ECO:0000313" key="2">
    <source>
        <dbReference type="EMBL" id="MCW3782333.1"/>
    </source>
</evidence>
<feature type="transmembrane region" description="Helical" evidence="1">
    <location>
        <begin position="73"/>
        <end position="94"/>
    </location>
</feature>
<feature type="transmembrane region" description="Helical" evidence="1">
    <location>
        <begin position="286"/>
        <end position="304"/>
    </location>
</feature>
<feature type="transmembrane region" description="Helical" evidence="1">
    <location>
        <begin position="187"/>
        <end position="204"/>
    </location>
</feature>
<keyword evidence="1" id="KW-1133">Transmembrane helix</keyword>
<comment type="caution">
    <text evidence="2">The sequence shown here is derived from an EMBL/GenBank/DDBJ whole genome shotgun (WGS) entry which is preliminary data.</text>
</comment>
<feature type="transmembrane region" description="Helical" evidence="1">
    <location>
        <begin position="246"/>
        <end position="265"/>
    </location>
</feature>
<keyword evidence="1" id="KW-0812">Transmembrane</keyword>
<dbReference type="Proteomes" id="UP001207582">
    <property type="component" value="Unassembled WGS sequence"/>
</dbReference>
<feature type="transmembrane region" description="Helical" evidence="1">
    <location>
        <begin position="439"/>
        <end position="457"/>
    </location>
</feature>
<dbReference type="Pfam" id="PF12679">
    <property type="entry name" value="ABC2_membrane_2"/>
    <property type="match status" value="1"/>
</dbReference>
<reference evidence="2 3" key="1">
    <citation type="submission" date="2022-10" db="EMBL/GenBank/DDBJ databases">
        <title>Defluviimonas sp. CAU 1641 isolated from mud.</title>
        <authorList>
            <person name="Kim W."/>
        </authorList>
    </citation>
    <scope>NUCLEOTIDE SEQUENCE [LARGE SCALE GENOMIC DNA]</scope>
    <source>
        <strain evidence="2 3">CAU 1641</strain>
    </source>
</reference>
<sequence length="477" mass="50576">MNLQNDASARQPARPDPASAPPLWWIIAKQELIDLWIGGRVLILLILFSILMSTAAVLQNTESQISAIPAAEMVYLTLLGSVSFGVLISLILGADSISGERERATFEALLLTPASRRQIVLGKFIAALSPWPAALILSIPYMAAVARGDAVFGQAVVIGTLLGTVLAAAFTGFGMLVSIWSKSNKKSLLACLLIYVILLIPTQFPGGAHKGDLGYFIQQLNPLQATSAFIEKLLVNNRTLAEQSGYLVATLLSAAVILVVLFAYAAPRMRLDGGVPRPFWKGARRAAASVLVAATASFLTPAPAPAQDWIPGQALEIGIDLTYKTVNAGDEVKFTTTVVNTGTRPSAPLNVAMNIIKTQIGDPVDPEDWSPERTQALDPLAPGESVEQSWTVEAILEGDYLVYLTVVPTPDGPEATSLPVSSPGLHLTVMPFTSSNPAGVLPVAIGVPVALILLALLSRRSRRWRRGNDAAGAGVAR</sequence>
<organism evidence="2 3">
    <name type="scientific">Defluviimonas salinarum</name>
    <dbReference type="NCBI Taxonomy" id="2992147"/>
    <lineage>
        <taxon>Bacteria</taxon>
        <taxon>Pseudomonadati</taxon>
        <taxon>Pseudomonadota</taxon>
        <taxon>Alphaproteobacteria</taxon>
        <taxon>Rhodobacterales</taxon>
        <taxon>Paracoccaceae</taxon>
        <taxon>Albidovulum</taxon>
    </lineage>
</organism>
<keyword evidence="3" id="KW-1185">Reference proteome</keyword>